<organism evidence="3 4">
    <name type="scientific">Palleronia abyssalis</name>
    <dbReference type="NCBI Taxonomy" id="1501240"/>
    <lineage>
        <taxon>Bacteria</taxon>
        <taxon>Pseudomonadati</taxon>
        <taxon>Pseudomonadota</taxon>
        <taxon>Alphaproteobacteria</taxon>
        <taxon>Rhodobacterales</taxon>
        <taxon>Roseobacteraceae</taxon>
        <taxon>Palleronia</taxon>
    </lineage>
</organism>
<dbReference type="SUPFAM" id="SSF82544">
    <property type="entry name" value="GckA/TtuD-like"/>
    <property type="match status" value="1"/>
</dbReference>
<dbReference type="GO" id="GO:0043798">
    <property type="term" value="F:glycerate 2-kinase activity"/>
    <property type="evidence" value="ECO:0007669"/>
    <property type="project" value="UniProtKB-EC"/>
</dbReference>
<sequence length="406" mass="41283">MDDLRDTARRAFWAAVTRADPEAAVRRGMDDVADLLDAPGVTVLALGKSALPMARTAVDLLGAKIAGGVAVAPSVGAIPGIEVIVGGHPVPDAGSIAGGTALLRSATRATGPILCLVSGGGSALAEAPIEGIDLAELRQVNELLLKAGADIHRMNVVRGAISRLKAGGLARAANGRLVALILSDVPGDAPRIVASGPTAKIAPDPLEARRILEDLALWQSAPPSVRHAIEQARPVAPGVARNVIVGGNEASILAAEDALTGWPVRRWSGWTDGDVADVADRIVEVMAGVRGPFALVAGGEPTVRVTGNGSGGRNQELALRVAVGLARLDRDWVFLSGGTDGRDGPTDAAGAVVDRGSLDRMAAAGINAANSLARNDSYPALKASSDLLMTGPTGTNVADIMVGLIR</sequence>
<protein>
    <submittedName>
        <fullName evidence="3">D-glycerate 2-kinase</fullName>
        <ecNumber evidence="3">2.7.1.165</ecNumber>
    </submittedName>
</protein>
<dbReference type="Pfam" id="PF05161">
    <property type="entry name" value="MOFRL"/>
    <property type="match status" value="1"/>
</dbReference>
<evidence type="ECO:0000259" key="1">
    <source>
        <dbReference type="Pfam" id="PF05161"/>
    </source>
</evidence>
<accession>A0A2R8BYR1</accession>
<evidence type="ECO:0000259" key="2">
    <source>
        <dbReference type="Pfam" id="PF13660"/>
    </source>
</evidence>
<evidence type="ECO:0000313" key="4">
    <source>
        <dbReference type="Proteomes" id="UP000244912"/>
    </source>
</evidence>
<dbReference type="GO" id="GO:0008887">
    <property type="term" value="F:glycerate kinase activity"/>
    <property type="evidence" value="ECO:0007669"/>
    <property type="project" value="InterPro"/>
</dbReference>
<evidence type="ECO:0000313" key="3">
    <source>
        <dbReference type="EMBL" id="SPJ25272.1"/>
    </source>
</evidence>
<dbReference type="EMBL" id="ONZF01000008">
    <property type="protein sequence ID" value="SPJ25272.1"/>
    <property type="molecule type" value="Genomic_DNA"/>
</dbReference>
<dbReference type="InterPro" id="IPR038614">
    <property type="entry name" value="GK_N_sf"/>
</dbReference>
<dbReference type="PANTHER" id="PTHR12227:SF0">
    <property type="entry name" value="GLYCERATE KINASE"/>
    <property type="match status" value="1"/>
</dbReference>
<dbReference type="InterPro" id="IPR025286">
    <property type="entry name" value="MOFRL_assoc_dom"/>
</dbReference>
<dbReference type="RefSeq" id="WP_181375819.1">
    <property type="nucleotide sequence ID" value="NZ_ONZF01000008.1"/>
</dbReference>
<dbReference type="Gene3D" id="3.40.1480.10">
    <property type="entry name" value="MOFRL domain"/>
    <property type="match status" value="1"/>
</dbReference>
<reference evidence="3 4" key="1">
    <citation type="submission" date="2018-03" db="EMBL/GenBank/DDBJ databases">
        <authorList>
            <person name="Keele B.F."/>
        </authorList>
    </citation>
    <scope>NUCLEOTIDE SEQUENCE [LARGE SCALE GENOMIC DNA]</scope>
    <source>
        <strain evidence="3 4">CECT 8504</strain>
    </source>
</reference>
<dbReference type="Pfam" id="PF13660">
    <property type="entry name" value="DUF4147"/>
    <property type="match status" value="1"/>
</dbReference>
<dbReference type="InterPro" id="IPR037035">
    <property type="entry name" value="GK-like_C_sf"/>
</dbReference>
<dbReference type="PANTHER" id="PTHR12227">
    <property type="entry name" value="GLYCERATE KINASE"/>
    <property type="match status" value="1"/>
</dbReference>
<keyword evidence="4" id="KW-1185">Reference proteome</keyword>
<keyword evidence="3" id="KW-0418">Kinase</keyword>
<proteinExistence type="predicted"/>
<dbReference type="AlphaFoldDB" id="A0A2R8BYR1"/>
<keyword evidence="3" id="KW-0808">Transferase</keyword>
<dbReference type="InterPro" id="IPR039760">
    <property type="entry name" value="MOFRL_protein"/>
</dbReference>
<name>A0A2R8BYR1_9RHOB</name>
<gene>
    <name evidence="3" type="ORF">PAA8504_03123</name>
</gene>
<dbReference type="GO" id="GO:0005737">
    <property type="term" value="C:cytoplasm"/>
    <property type="evidence" value="ECO:0007669"/>
    <property type="project" value="TreeGrafter"/>
</dbReference>
<dbReference type="EC" id="2.7.1.165" evidence="3"/>
<feature type="domain" description="MOFRL-associated" evidence="2">
    <location>
        <begin position="8"/>
        <end position="229"/>
    </location>
</feature>
<dbReference type="Proteomes" id="UP000244912">
    <property type="component" value="Unassembled WGS sequence"/>
</dbReference>
<feature type="domain" description="MOFRL" evidence="1">
    <location>
        <begin position="294"/>
        <end position="399"/>
    </location>
</feature>
<dbReference type="InterPro" id="IPR007835">
    <property type="entry name" value="MOFRL"/>
</dbReference>
<dbReference type="Gene3D" id="3.40.50.10180">
    <property type="entry name" value="Glycerate kinase, MOFRL-like N-terminal domain"/>
    <property type="match status" value="1"/>
</dbReference>